<sequence length="124" mass="14300">MPYRIWGTRFHCSKPECGRQQLASCGLYKVVCRVIDLSDDYYMGAEYLECGKCHKKLPSGSMDILGQLDLAHRSYFPAILSYHLALDKRVVALLKVRSLGNSSIKLARKLQENHIHDYLERKLR</sequence>
<dbReference type="Pfam" id="PF20499">
    <property type="entry name" value="DUF6729"/>
    <property type="match status" value="1"/>
</dbReference>
<proteinExistence type="predicted"/>
<feature type="domain" description="DUF6729" evidence="1">
    <location>
        <begin position="1"/>
        <end position="123"/>
    </location>
</feature>
<dbReference type="PANTHER" id="PTHR24401:SF29">
    <property type="entry name" value="SI:CH211-243P7.3-RELATED"/>
    <property type="match status" value="1"/>
</dbReference>
<evidence type="ECO:0000259" key="1">
    <source>
        <dbReference type="Pfam" id="PF20499"/>
    </source>
</evidence>
<protein>
    <recommendedName>
        <fullName evidence="1">DUF6729 domain-containing protein</fullName>
    </recommendedName>
</protein>
<evidence type="ECO:0000313" key="2">
    <source>
        <dbReference type="EMBL" id="GFO46976.1"/>
    </source>
</evidence>
<name>A0AAV4DSV2_9GAST</name>
<comment type="caution">
    <text evidence="2">The sequence shown here is derived from an EMBL/GenBank/DDBJ whole genome shotgun (WGS) entry which is preliminary data.</text>
</comment>
<dbReference type="InterPro" id="IPR046616">
    <property type="entry name" value="DUF6729"/>
</dbReference>
<dbReference type="Proteomes" id="UP000735302">
    <property type="component" value="Unassembled WGS sequence"/>
</dbReference>
<organism evidence="2 3">
    <name type="scientific">Plakobranchus ocellatus</name>
    <dbReference type="NCBI Taxonomy" id="259542"/>
    <lineage>
        <taxon>Eukaryota</taxon>
        <taxon>Metazoa</taxon>
        <taxon>Spiralia</taxon>
        <taxon>Lophotrochozoa</taxon>
        <taxon>Mollusca</taxon>
        <taxon>Gastropoda</taxon>
        <taxon>Heterobranchia</taxon>
        <taxon>Euthyneura</taxon>
        <taxon>Panpulmonata</taxon>
        <taxon>Sacoglossa</taxon>
        <taxon>Placobranchoidea</taxon>
        <taxon>Plakobranchidae</taxon>
        <taxon>Plakobranchus</taxon>
    </lineage>
</organism>
<dbReference type="PANTHER" id="PTHR24401">
    <property type="entry name" value="SI:CH211-243P7.3-RELATED"/>
    <property type="match status" value="1"/>
</dbReference>
<keyword evidence="3" id="KW-1185">Reference proteome</keyword>
<evidence type="ECO:0000313" key="3">
    <source>
        <dbReference type="Proteomes" id="UP000735302"/>
    </source>
</evidence>
<dbReference type="AlphaFoldDB" id="A0AAV4DSV2"/>
<accession>A0AAV4DSV2</accession>
<gene>
    <name evidence="2" type="ORF">PoB_007348100</name>
</gene>
<reference evidence="2 3" key="1">
    <citation type="journal article" date="2021" name="Elife">
        <title>Chloroplast acquisition without the gene transfer in kleptoplastic sea slugs, Plakobranchus ocellatus.</title>
        <authorList>
            <person name="Maeda T."/>
            <person name="Takahashi S."/>
            <person name="Yoshida T."/>
            <person name="Shimamura S."/>
            <person name="Takaki Y."/>
            <person name="Nagai Y."/>
            <person name="Toyoda A."/>
            <person name="Suzuki Y."/>
            <person name="Arimoto A."/>
            <person name="Ishii H."/>
            <person name="Satoh N."/>
            <person name="Nishiyama T."/>
            <person name="Hasebe M."/>
            <person name="Maruyama T."/>
            <person name="Minagawa J."/>
            <person name="Obokata J."/>
            <person name="Shigenobu S."/>
        </authorList>
    </citation>
    <scope>NUCLEOTIDE SEQUENCE [LARGE SCALE GENOMIC DNA]</scope>
</reference>
<dbReference type="EMBL" id="BLXT01008249">
    <property type="protein sequence ID" value="GFO46976.1"/>
    <property type="molecule type" value="Genomic_DNA"/>
</dbReference>